<keyword evidence="2" id="KW-1185">Reference proteome</keyword>
<organism evidence="1 2">
    <name type="scientific">Phytophthora palmivora</name>
    <dbReference type="NCBI Taxonomy" id="4796"/>
    <lineage>
        <taxon>Eukaryota</taxon>
        <taxon>Sar</taxon>
        <taxon>Stramenopiles</taxon>
        <taxon>Oomycota</taxon>
        <taxon>Peronosporomycetes</taxon>
        <taxon>Peronosporales</taxon>
        <taxon>Peronosporaceae</taxon>
        <taxon>Phytophthora</taxon>
    </lineage>
</organism>
<dbReference type="AlphaFoldDB" id="A0A2P4YII6"/>
<evidence type="ECO:0008006" key="3">
    <source>
        <dbReference type="Google" id="ProtNLM"/>
    </source>
</evidence>
<dbReference type="Gene3D" id="3.10.450.50">
    <property type="match status" value="1"/>
</dbReference>
<dbReference type="GO" id="GO:0030638">
    <property type="term" value="P:polyketide metabolic process"/>
    <property type="evidence" value="ECO:0007669"/>
    <property type="project" value="InterPro"/>
</dbReference>
<dbReference type="Proteomes" id="UP000237271">
    <property type="component" value="Unassembled WGS sequence"/>
</dbReference>
<protein>
    <recommendedName>
        <fullName evidence="3">SnoaL-like polyketide cyclase</fullName>
    </recommendedName>
</protein>
<name>A0A2P4YII6_9STRA</name>
<evidence type="ECO:0000313" key="2">
    <source>
        <dbReference type="Proteomes" id="UP000237271"/>
    </source>
</evidence>
<reference evidence="1 2" key="1">
    <citation type="journal article" date="2017" name="Genome Biol. Evol.">
        <title>Phytophthora megakarya and P. palmivora, closely related causal agents of cacao black pod rot, underwent increases in genome sizes and gene numbers by different mechanisms.</title>
        <authorList>
            <person name="Ali S.S."/>
            <person name="Shao J."/>
            <person name="Lary D.J."/>
            <person name="Kronmiller B."/>
            <person name="Shen D."/>
            <person name="Strem M.D."/>
            <person name="Amoako-Attah I."/>
            <person name="Akrofi A.Y."/>
            <person name="Begoude B.A."/>
            <person name="Ten Hoopen G.M."/>
            <person name="Coulibaly K."/>
            <person name="Kebe B.I."/>
            <person name="Melnick R.L."/>
            <person name="Guiltinan M.J."/>
            <person name="Tyler B.M."/>
            <person name="Meinhardt L.W."/>
            <person name="Bailey B.A."/>
        </authorList>
    </citation>
    <scope>NUCLEOTIDE SEQUENCE [LARGE SCALE GENOMIC DNA]</scope>
    <source>
        <strain evidence="2">sbr112.9</strain>
    </source>
</reference>
<gene>
    <name evidence="1" type="ORF">PHPALM_4978</name>
</gene>
<dbReference type="InterPro" id="IPR009959">
    <property type="entry name" value="Cyclase_SnoaL-like"/>
</dbReference>
<comment type="caution">
    <text evidence="1">The sequence shown here is derived from an EMBL/GenBank/DDBJ whole genome shotgun (WGS) entry which is preliminary data.</text>
</comment>
<dbReference type="InterPro" id="IPR032710">
    <property type="entry name" value="NTF2-like_dom_sf"/>
</dbReference>
<proteinExistence type="predicted"/>
<evidence type="ECO:0000313" key="1">
    <source>
        <dbReference type="EMBL" id="POM77614.1"/>
    </source>
</evidence>
<dbReference type="EMBL" id="NCKW01002452">
    <property type="protein sequence ID" value="POM77614.1"/>
    <property type="molecule type" value="Genomic_DNA"/>
</dbReference>
<sequence length="264" mass="30189">MPNSPLFATDEPLFHEQEQDLSMLHAAGFDTSFGGGSKLQGFVECKLELQQLPTTTPVHRQRKRKTAELHRLREGDRLAAESVRIGKKMKQEQPDDVKMEAEKIFRRRYDILHGILEAWNTGGIEDLEEIADNVYDDDVTLISPDYSEGLRGVEAVMSHWNLLLDAFPDGIMEEYVIQREEGSSEKMKATWIFSGTQIYPIFGVQPRHKKVCISGKSSFTFKGDRIRQMVLSWNYRETLLKLMGLQPDKTNDTVLIIALEGSWL</sequence>
<accession>A0A2P4YII6</accession>
<dbReference type="SUPFAM" id="SSF54427">
    <property type="entry name" value="NTF2-like"/>
    <property type="match status" value="1"/>
</dbReference>
<dbReference type="Pfam" id="PF07366">
    <property type="entry name" value="SnoaL"/>
    <property type="match status" value="1"/>
</dbReference>
<dbReference type="OrthoDB" id="158677at2759"/>